<keyword evidence="1" id="KW-0812">Transmembrane</keyword>
<dbReference type="Proteomes" id="UP000316388">
    <property type="component" value="Unassembled WGS sequence"/>
</dbReference>
<reference evidence="2 4" key="1">
    <citation type="submission" date="2016-06" db="EMBL/GenBank/DDBJ databases">
        <title>Genome sequence of Tepidimonas fonticaldi PL17.</title>
        <authorList>
            <person name="Pinnaka A.K."/>
        </authorList>
    </citation>
    <scope>NUCLEOTIDE SEQUENCE [LARGE SCALE GENOMIC DNA]</scope>
    <source>
        <strain evidence="2 4">PL17</strain>
    </source>
</reference>
<evidence type="ECO:0000313" key="4">
    <source>
        <dbReference type="Proteomes" id="UP000091969"/>
    </source>
</evidence>
<dbReference type="EMBL" id="VJOO01000032">
    <property type="protein sequence ID" value="TSE35027.1"/>
    <property type="molecule type" value="Genomic_DNA"/>
</dbReference>
<organism evidence="2 4">
    <name type="scientific">Tepidimonas fonticaldi</name>
    <dbReference type="NCBI Taxonomy" id="1101373"/>
    <lineage>
        <taxon>Bacteria</taxon>
        <taxon>Pseudomonadati</taxon>
        <taxon>Pseudomonadota</taxon>
        <taxon>Betaproteobacteria</taxon>
        <taxon>Burkholderiales</taxon>
        <taxon>Tepidimonas</taxon>
    </lineage>
</organism>
<dbReference type="OrthoDB" id="8591832at2"/>
<dbReference type="AlphaFoldDB" id="A0A1A6DY63"/>
<dbReference type="PANTHER" id="PTHR15887">
    <property type="entry name" value="TRANSMEMBRANE PROTEIN 69"/>
    <property type="match status" value="1"/>
</dbReference>
<keyword evidence="4" id="KW-1185">Reference proteome</keyword>
<dbReference type="RefSeq" id="WP_058616761.1">
    <property type="nucleotide sequence ID" value="NZ_LZDH01000012.1"/>
</dbReference>
<feature type="transmembrane region" description="Helical" evidence="1">
    <location>
        <begin position="21"/>
        <end position="40"/>
    </location>
</feature>
<keyword evidence="1" id="KW-0472">Membrane</keyword>
<dbReference type="Proteomes" id="UP000091969">
    <property type="component" value="Unassembled WGS sequence"/>
</dbReference>
<protein>
    <recommendedName>
        <fullName evidence="6">DUF3429 domain-containing protein</fullName>
    </recommendedName>
</protein>
<evidence type="ECO:0000313" key="5">
    <source>
        <dbReference type="Proteomes" id="UP000316388"/>
    </source>
</evidence>
<dbReference type="Pfam" id="PF11911">
    <property type="entry name" value="DUF3429"/>
    <property type="match status" value="1"/>
</dbReference>
<dbReference type="InterPro" id="IPR021836">
    <property type="entry name" value="DUF3429"/>
</dbReference>
<dbReference type="EMBL" id="LZDH01000012">
    <property type="protein sequence ID" value="OBS31709.1"/>
    <property type="molecule type" value="Genomic_DNA"/>
</dbReference>
<comment type="caution">
    <text evidence="2">The sequence shown here is derived from an EMBL/GenBank/DDBJ whole genome shotgun (WGS) entry which is preliminary data.</text>
</comment>
<evidence type="ECO:0000256" key="1">
    <source>
        <dbReference type="SAM" id="Phobius"/>
    </source>
</evidence>
<evidence type="ECO:0000313" key="2">
    <source>
        <dbReference type="EMBL" id="OBS31709.1"/>
    </source>
</evidence>
<keyword evidence="1" id="KW-1133">Transmembrane helix</keyword>
<dbReference type="STRING" id="1101373.A9O67_00885"/>
<proteinExistence type="predicted"/>
<dbReference type="PANTHER" id="PTHR15887:SF1">
    <property type="entry name" value="TRANSMEMBRANE PROTEIN 69"/>
    <property type="match status" value="1"/>
</dbReference>
<sequence length="161" mass="16290">MALDDRDDPDRTAPLPAAAAWLGYGGLLPFAAGAAGAWLASGFAQAAIGAALLCYGGAILSFLGGIHWGWGAQAGADRVAARLGWSVLPSLWAAAAMTAGLLTGPRVGYGALVAGLLLWRLLEAAVCPPGPVAPWYPRLRRHLTFGASACLVLAALASQSA</sequence>
<reference evidence="3 5" key="2">
    <citation type="submission" date="2019-07" db="EMBL/GenBank/DDBJ databases">
        <title>Tepidimonas fonticaldi AT-A2 draft genome.</title>
        <authorList>
            <person name="Da Costa M.S."/>
            <person name="Froufe H.J.C."/>
            <person name="Egas C."/>
            <person name="Albuquerque L."/>
        </authorList>
    </citation>
    <scope>NUCLEOTIDE SEQUENCE [LARGE SCALE GENOMIC DNA]</scope>
    <source>
        <strain evidence="3 5">AT-A2</strain>
    </source>
</reference>
<accession>A0A1A6DY63</accession>
<feature type="transmembrane region" description="Helical" evidence="1">
    <location>
        <begin position="46"/>
        <end position="71"/>
    </location>
</feature>
<gene>
    <name evidence="2" type="ORF">A9O67_00885</name>
    <name evidence="3" type="ORF">Tfont_02445</name>
</gene>
<name>A0A1A6DY63_9BURK</name>
<evidence type="ECO:0000313" key="3">
    <source>
        <dbReference type="EMBL" id="TSE35027.1"/>
    </source>
</evidence>
<evidence type="ECO:0008006" key="6">
    <source>
        <dbReference type="Google" id="ProtNLM"/>
    </source>
</evidence>
<feature type="transmembrane region" description="Helical" evidence="1">
    <location>
        <begin position="83"/>
        <end position="102"/>
    </location>
</feature>